<evidence type="ECO:0000313" key="1">
    <source>
        <dbReference type="EMBL" id="KAJ9089475.1"/>
    </source>
</evidence>
<comment type="caution">
    <text evidence="1">The sequence shown here is derived from an EMBL/GenBank/DDBJ whole genome shotgun (WGS) entry which is preliminary data.</text>
</comment>
<name>A0ACC2US02_9FUNG</name>
<proteinExistence type="predicted"/>
<gene>
    <name evidence="1" type="ORF">DSO57_1012593</name>
</gene>
<dbReference type="Proteomes" id="UP001165960">
    <property type="component" value="Unassembled WGS sequence"/>
</dbReference>
<protein>
    <submittedName>
        <fullName evidence="1">Uncharacterized protein</fullName>
    </submittedName>
</protein>
<evidence type="ECO:0000313" key="2">
    <source>
        <dbReference type="Proteomes" id="UP001165960"/>
    </source>
</evidence>
<dbReference type="EMBL" id="QTSX02000045">
    <property type="protein sequence ID" value="KAJ9089475.1"/>
    <property type="molecule type" value="Genomic_DNA"/>
</dbReference>
<accession>A0ACC2US02</accession>
<reference evidence="1" key="1">
    <citation type="submission" date="2022-04" db="EMBL/GenBank/DDBJ databases">
        <title>Genome of the entomopathogenic fungus Entomophthora muscae.</title>
        <authorList>
            <person name="Elya C."/>
            <person name="Lovett B.R."/>
            <person name="Lee E."/>
            <person name="Macias A.M."/>
            <person name="Hajek A.E."/>
            <person name="De Bivort B.L."/>
            <person name="Kasson M.T."/>
            <person name="De Fine Licht H.H."/>
            <person name="Stajich J.E."/>
        </authorList>
    </citation>
    <scope>NUCLEOTIDE SEQUENCE</scope>
    <source>
        <strain evidence="1">Berkeley</strain>
    </source>
</reference>
<organism evidence="1 2">
    <name type="scientific">Entomophthora muscae</name>
    <dbReference type="NCBI Taxonomy" id="34485"/>
    <lineage>
        <taxon>Eukaryota</taxon>
        <taxon>Fungi</taxon>
        <taxon>Fungi incertae sedis</taxon>
        <taxon>Zoopagomycota</taxon>
        <taxon>Entomophthoromycotina</taxon>
        <taxon>Entomophthoromycetes</taxon>
        <taxon>Entomophthorales</taxon>
        <taxon>Entomophthoraceae</taxon>
        <taxon>Entomophthora</taxon>
    </lineage>
</organism>
<sequence length="110" mass="12033">MEVLISKDKGTSLAAPIALISLDLLEPSPVNHLIRGEDSSKDDDLDFISSKSLISLPEPLPPKDPGTAKPFPIRAVDCFKDEKVSEDDEASQEEKVVELLISQVEYRSLA</sequence>
<keyword evidence="2" id="KW-1185">Reference proteome</keyword>